<organism evidence="2 3">
    <name type="scientific">Sporosarcina koreensis</name>
    <dbReference type="NCBI Taxonomy" id="334735"/>
    <lineage>
        <taxon>Bacteria</taxon>
        <taxon>Bacillati</taxon>
        <taxon>Bacillota</taxon>
        <taxon>Bacilli</taxon>
        <taxon>Bacillales</taxon>
        <taxon>Caryophanaceae</taxon>
        <taxon>Sporosarcina</taxon>
    </lineage>
</organism>
<evidence type="ECO:0000313" key="3">
    <source>
        <dbReference type="Proteomes" id="UP001596071"/>
    </source>
</evidence>
<comment type="caution">
    <text evidence="2">The sequence shown here is derived from an EMBL/GenBank/DDBJ whole genome shotgun (WGS) entry which is preliminary data.</text>
</comment>
<dbReference type="RefSeq" id="WP_381441525.1">
    <property type="nucleotide sequence ID" value="NZ_JBHSNP010000002.1"/>
</dbReference>
<evidence type="ECO:0000313" key="2">
    <source>
        <dbReference type="EMBL" id="MFC5601862.1"/>
    </source>
</evidence>
<proteinExistence type="predicted"/>
<dbReference type="EMBL" id="JBHSNP010000002">
    <property type="protein sequence ID" value="MFC5601862.1"/>
    <property type="molecule type" value="Genomic_DNA"/>
</dbReference>
<protein>
    <recommendedName>
        <fullName evidence="4">Apolipoprotein N-acyltransferase</fullName>
    </recommendedName>
</protein>
<keyword evidence="1" id="KW-1133">Transmembrane helix</keyword>
<dbReference type="Proteomes" id="UP001596071">
    <property type="component" value="Unassembled WGS sequence"/>
</dbReference>
<feature type="transmembrane region" description="Helical" evidence="1">
    <location>
        <begin position="120"/>
        <end position="138"/>
    </location>
</feature>
<evidence type="ECO:0000256" key="1">
    <source>
        <dbReference type="SAM" id="Phobius"/>
    </source>
</evidence>
<keyword evidence="1" id="KW-0472">Membrane</keyword>
<gene>
    <name evidence="2" type="ORF">ACFPTP_01090</name>
</gene>
<name>A0ABW0TT43_9BACL</name>
<sequence>MKNKTNYIFYIVLILIPLVYGFLVNNLIVPLSPVIAQLVFLVFWFFVGFRFSKLNMAAWKSFLLGNTAWLVSFVLFIWQFIVLDSTARSLNLALLSQHYILAFVYGSARLLPFISNGTTIIFNAYIFMLITFTLGFLVNKKWEKRA</sequence>
<feature type="transmembrane region" description="Helical" evidence="1">
    <location>
        <begin position="63"/>
        <end position="83"/>
    </location>
</feature>
<feature type="transmembrane region" description="Helical" evidence="1">
    <location>
        <begin position="7"/>
        <end position="28"/>
    </location>
</feature>
<evidence type="ECO:0008006" key="4">
    <source>
        <dbReference type="Google" id="ProtNLM"/>
    </source>
</evidence>
<keyword evidence="3" id="KW-1185">Reference proteome</keyword>
<reference evidence="3" key="1">
    <citation type="journal article" date="2019" name="Int. J. Syst. Evol. Microbiol.">
        <title>The Global Catalogue of Microorganisms (GCM) 10K type strain sequencing project: providing services to taxonomists for standard genome sequencing and annotation.</title>
        <authorList>
            <consortium name="The Broad Institute Genomics Platform"/>
            <consortium name="The Broad Institute Genome Sequencing Center for Infectious Disease"/>
            <person name="Wu L."/>
            <person name="Ma J."/>
        </authorList>
    </citation>
    <scope>NUCLEOTIDE SEQUENCE [LARGE SCALE GENOMIC DNA]</scope>
    <source>
        <strain evidence="3">KACC 11299</strain>
    </source>
</reference>
<accession>A0ABW0TT43</accession>
<keyword evidence="1" id="KW-0812">Transmembrane</keyword>
<feature type="transmembrane region" description="Helical" evidence="1">
    <location>
        <begin position="34"/>
        <end position="51"/>
    </location>
</feature>